<reference evidence="3" key="1">
    <citation type="submission" date="2021-01" db="EMBL/GenBank/DDBJ databases">
        <authorList>
            <person name="Corre E."/>
            <person name="Pelletier E."/>
            <person name="Niang G."/>
            <person name="Scheremetjew M."/>
            <person name="Finn R."/>
            <person name="Kale V."/>
            <person name="Holt S."/>
            <person name="Cochrane G."/>
            <person name="Meng A."/>
            <person name="Brown T."/>
            <person name="Cohen L."/>
        </authorList>
    </citation>
    <scope>NUCLEOTIDE SEQUENCE</scope>
    <source>
        <strain evidence="3">CCMP2084</strain>
    </source>
</reference>
<evidence type="ECO:0000259" key="2">
    <source>
        <dbReference type="Pfam" id="PF08752"/>
    </source>
</evidence>
<proteinExistence type="predicted"/>
<sequence>MGEPLHSSKPYRARPAHAESASPTLPEVTIIKHFFPRHLVIQAKVTNSAPGLNGRTLGNVSFVVAESSDEAIMPSAQVPVKALPPKSTGSAWCALAAAPQRLDGTAVLTCELRYSVLAVDTTTGAPLSFGGGTMATSGLGRAYVEELQDMEIHAAHFAM</sequence>
<feature type="region of interest" description="Disordered" evidence="1">
    <location>
        <begin position="1"/>
        <end position="22"/>
    </location>
</feature>
<organism evidence="3">
    <name type="scientific">Attheya septentrionalis</name>
    <dbReference type="NCBI Taxonomy" id="420275"/>
    <lineage>
        <taxon>Eukaryota</taxon>
        <taxon>Sar</taxon>
        <taxon>Stramenopiles</taxon>
        <taxon>Ochrophyta</taxon>
        <taxon>Bacillariophyta</taxon>
        <taxon>Coscinodiscophyceae</taxon>
        <taxon>Chaetocerotophycidae</taxon>
        <taxon>Chaetocerotales</taxon>
        <taxon>Attheyaceae</taxon>
        <taxon>Attheya</taxon>
    </lineage>
</organism>
<accession>A0A7S2UP94</accession>
<dbReference type="GO" id="GO:0016192">
    <property type="term" value="P:vesicle-mediated transport"/>
    <property type="evidence" value="ECO:0007669"/>
    <property type="project" value="InterPro"/>
</dbReference>
<dbReference type="InterPro" id="IPR013040">
    <property type="entry name" value="Coatomer_gsu_app_Ig-like_dom"/>
</dbReference>
<feature type="domain" description="Coatomer gamma subunit appendage Ig-like subdomain" evidence="2">
    <location>
        <begin position="28"/>
        <end position="126"/>
    </location>
</feature>
<dbReference type="InterPro" id="IPR037067">
    <property type="entry name" value="Coatomer_gsu_app_sf"/>
</dbReference>
<evidence type="ECO:0000313" key="3">
    <source>
        <dbReference type="EMBL" id="CAD9824252.1"/>
    </source>
</evidence>
<dbReference type="Gene3D" id="2.60.40.1480">
    <property type="entry name" value="Coatomer, gamma subunit, appendage domain"/>
    <property type="match status" value="1"/>
</dbReference>
<dbReference type="GO" id="GO:0030126">
    <property type="term" value="C:COPI vesicle coat"/>
    <property type="evidence" value="ECO:0007669"/>
    <property type="project" value="InterPro"/>
</dbReference>
<dbReference type="EMBL" id="HBHQ01023815">
    <property type="protein sequence ID" value="CAD9824252.1"/>
    <property type="molecule type" value="Transcribed_RNA"/>
</dbReference>
<dbReference type="InterPro" id="IPR013041">
    <property type="entry name" value="Clathrin_app_Ig-like_sf"/>
</dbReference>
<dbReference type="Pfam" id="PF08752">
    <property type="entry name" value="COP-gamma_platf"/>
    <property type="match status" value="1"/>
</dbReference>
<evidence type="ECO:0000256" key="1">
    <source>
        <dbReference type="SAM" id="MobiDB-lite"/>
    </source>
</evidence>
<dbReference type="GO" id="GO:0006886">
    <property type="term" value="P:intracellular protein transport"/>
    <property type="evidence" value="ECO:0007669"/>
    <property type="project" value="InterPro"/>
</dbReference>
<protein>
    <recommendedName>
        <fullName evidence="2">Coatomer gamma subunit appendage Ig-like subdomain domain-containing protein</fullName>
    </recommendedName>
</protein>
<dbReference type="GO" id="GO:0005198">
    <property type="term" value="F:structural molecule activity"/>
    <property type="evidence" value="ECO:0007669"/>
    <property type="project" value="InterPro"/>
</dbReference>
<dbReference type="SUPFAM" id="SSF49348">
    <property type="entry name" value="Clathrin adaptor appendage domain"/>
    <property type="match status" value="1"/>
</dbReference>
<dbReference type="AlphaFoldDB" id="A0A7S2UP94"/>
<gene>
    <name evidence="3" type="ORF">ASEP1449_LOCUS16086</name>
</gene>
<name>A0A7S2UP94_9STRA</name>